<name>A0A0C1YCA5_9CYAN</name>
<protein>
    <submittedName>
        <fullName evidence="1">Uncharacterized protein</fullName>
    </submittedName>
</protein>
<gene>
    <name evidence="1" type="ORF">QQ91_002910</name>
</gene>
<dbReference type="AlphaFoldDB" id="A0A0C1YCA5"/>
<organism evidence="1">
    <name type="scientific">Lyngbya confervoides BDU141951</name>
    <dbReference type="NCBI Taxonomy" id="1574623"/>
    <lineage>
        <taxon>Bacteria</taxon>
        <taxon>Bacillati</taxon>
        <taxon>Cyanobacteriota</taxon>
        <taxon>Cyanophyceae</taxon>
        <taxon>Oscillatoriophycideae</taxon>
        <taxon>Oscillatoriales</taxon>
        <taxon>Microcoleaceae</taxon>
        <taxon>Lyngbya</taxon>
    </lineage>
</organism>
<dbReference type="EMBL" id="JTHE02000003">
    <property type="protein sequence ID" value="NEV66062.1"/>
    <property type="molecule type" value="Genomic_DNA"/>
</dbReference>
<accession>A0A0C1YCA5</accession>
<evidence type="ECO:0000313" key="1">
    <source>
        <dbReference type="EMBL" id="NEV66062.1"/>
    </source>
</evidence>
<reference evidence="1" key="2">
    <citation type="journal article" date="2015" name="Genome Announc.">
        <title>Draft Genome Sequence of Filamentous Marine Cyanobacterium Lyngbya confervoides Strain BDU141951.</title>
        <authorList>
            <person name="Chandrababunaidu M.M."/>
            <person name="Sen D."/>
            <person name="Tripathy S."/>
        </authorList>
    </citation>
    <scope>NUCLEOTIDE SEQUENCE</scope>
    <source>
        <strain evidence="1">BDU141951</strain>
    </source>
</reference>
<reference evidence="1" key="3">
    <citation type="submission" date="2020-02" db="EMBL/GenBank/DDBJ databases">
        <authorList>
            <person name="Sarangi A.N."/>
            <person name="Ghosh S."/>
            <person name="Mukherjee M."/>
            <person name="Tripathy S."/>
        </authorList>
    </citation>
    <scope>NUCLEOTIDE SEQUENCE</scope>
    <source>
        <strain evidence="1">BDU141951</strain>
    </source>
</reference>
<comment type="caution">
    <text evidence="1">The sequence shown here is derived from an EMBL/GenBank/DDBJ whole genome shotgun (WGS) entry which is preliminary data.</text>
</comment>
<sequence>MDREPRQKLEREYYHLIDIIQKYDEYFINIKTWSISIGALVTGAGISLQSIYVPFLVILLGISFWLTEASFKVVQLSHFKRIAELENFLGQKGEMSAEFPSPRIIKAYSECRKENEESKLLRRVIWWNHVMFPHLVFVVTGLVGSLVLIVQSII</sequence>
<reference evidence="1" key="1">
    <citation type="submission" date="2014-11" db="EMBL/GenBank/DDBJ databases">
        <authorList>
            <person name="Malar M.C."/>
            <person name="Sen D."/>
            <person name="Tripathy S."/>
        </authorList>
    </citation>
    <scope>NUCLEOTIDE SEQUENCE</scope>
    <source>
        <strain evidence="1">BDU141951</strain>
    </source>
</reference>
<proteinExistence type="predicted"/>